<evidence type="ECO:0000313" key="2">
    <source>
        <dbReference type="EMBL" id="MBO8188328.1"/>
    </source>
</evidence>
<evidence type="ECO:0008006" key="4">
    <source>
        <dbReference type="Google" id="ProtNLM"/>
    </source>
</evidence>
<reference evidence="2 3" key="1">
    <citation type="submission" date="2021-02" db="EMBL/GenBank/DDBJ databases">
        <title>Streptomyces spirodelae sp. nov., isolated from duckweed.</title>
        <authorList>
            <person name="Saimee Y."/>
            <person name="Duangmal K."/>
        </authorList>
    </citation>
    <scope>NUCLEOTIDE SEQUENCE [LARGE SCALE GENOMIC DNA]</scope>
    <source>
        <strain evidence="2 3">DW4-2</strain>
    </source>
</reference>
<sequence>MTGDDRPTLPPVRLPSDAELARDALAAPLLARAVELTRWARAGSPAGAGIPVGAGGELLSQQLKEAAAHLGLSGDEEAPALAADAWNFAVDTGLLAIDEDEETTADDAGDPGHGGHAAGGDAGAAGETGPGSDEPVGVATPDAELGGLTGDPGAAAPAPDEILELWRTGLETVLADAATPSFEELLGGIEGAVGEDGEIDPDAIDLDAIDWNPEEETEALDSALGNLYLLTATDPAVAAGSMVPLPVLAASMTVPEGMDEPTDEVLEEVSTTMMRLDEQFRMLEPTGLVAYQPVDEALTQEAADGEEVHGADDLSADLDDEDVSRYGMVRLTPLGLYGVRERMREAGLEVPAVGDLAGAGADKLLAALPVYSEEIARSEIEMWFAARAAAADGTAAVEGTDGTDGGGGNGGTLGAARELLAAARGVDEAAPVRRLACQQALSLAGPEAEPALREVLDDRQLGGLARVWLAERGAAQVPQPDEEMVFWLTIDTIAAQVATAGEPDELRELVRDLVDQHAGFFEKAWRVEHPATGDVLETMGRVHPDKRVAKEARKAAFKARSR</sequence>
<feature type="region of interest" description="Disordered" evidence="1">
    <location>
        <begin position="102"/>
        <end position="157"/>
    </location>
</feature>
<protein>
    <recommendedName>
        <fullName evidence="4">Zinc-dependent metalloprotease</fullName>
    </recommendedName>
</protein>
<gene>
    <name evidence="2" type="ORF">JW592_23070</name>
</gene>
<feature type="compositionally biased region" description="Gly residues" evidence="1">
    <location>
        <begin position="111"/>
        <end position="129"/>
    </location>
</feature>
<accession>A0ABS3WZ28</accession>
<organism evidence="2 3">
    <name type="scientific">Streptomyces spirodelae</name>
    <dbReference type="NCBI Taxonomy" id="2812904"/>
    <lineage>
        <taxon>Bacteria</taxon>
        <taxon>Bacillati</taxon>
        <taxon>Actinomycetota</taxon>
        <taxon>Actinomycetes</taxon>
        <taxon>Kitasatosporales</taxon>
        <taxon>Streptomycetaceae</taxon>
        <taxon>Streptomyces</taxon>
    </lineage>
</organism>
<evidence type="ECO:0000313" key="3">
    <source>
        <dbReference type="Proteomes" id="UP001518976"/>
    </source>
</evidence>
<keyword evidence="3" id="KW-1185">Reference proteome</keyword>
<dbReference type="EMBL" id="JAFFZN010000023">
    <property type="protein sequence ID" value="MBO8188328.1"/>
    <property type="molecule type" value="Genomic_DNA"/>
</dbReference>
<dbReference type="RefSeq" id="WP_209267114.1">
    <property type="nucleotide sequence ID" value="NZ_JAFFZN010000023.1"/>
</dbReference>
<name>A0ABS3WZ28_9ACTN</name>
<comment type="caution">
    <text evidence="2">The sequence shown here is derived from an EMBL/GenBank/DDBJ whole genome shotgun (WGS) entry which is preliminary data.</text>
</comment>
<proteinExistence type="predicted"/>
<evidence type="ECO:0000256" key="1">
    <source>
        <dbReference type="SAM" id="MobiDB-lite"/>
    </source>
</evidence>
<dbReference type="Proteomes" id="UP001518976">
    <property type="component" value="Unassembled WGS sequence"/>
</dbReference>